<proteinExistence type="inferred from homology"/>
<dbReference type="SUPFAM" id="SSF46934">
    <property type="entry name" value="UBA-like"/>
    <property type="match status" value="1"/>
</dbReference>
<feature type="domain" description="Translation elongation factor EFTs/EF1B dimerisation" evidence="10">
    <location>
        <begin position="70"/>
        <end position="271"/>
    </location>
</feature>
<keyword evidence="5 7" id="KW-0648">Protein biosynthesis</keyword>
<evidence type="ECO:0000313" key="12">
    <source>
        <dbReference type="Proteomes" id="UP000063919"/>
    </source>
</evidence>
<sequence>MAVTPQLIKELREMTSAGMMDCKKALEATNGNIEEAVVWLRENGLAKAAKKADRVAAEGVSFAKTDGKRAIIFEVNSETDFVSKNDKFMALIDNIGNALLKSKAKNLQEALEVKLSNGQTISEACVEATATIGEKIELRRIAAVEGKNLSIYNHANKRISVLLNFEGSISSEDAYNVCMHVAAMSPKYLASSDVPQEFKDQEMHIIRETTDLTGKPENVAENILKGKLNKKIAEITLLDQGFVMDEKQTVGNFVKSKGSTLKQMFRFEVGEGIEKVTTDFAAEVAAQLAGN</sequence>
<evidence type="ECO:0000256" key="6">
    <source>
        <dbReference type="ARBA" id="ARBA00025453"/>
    </source>
</evidence>
<dbReference type="CDD" id="cd14275">
    <property type="entry name" value="UBA_EF-Ts"/>
    <property type="match status" value="1"/>
</dbReference>
<evidence type="ECO:0000256" key="4">
    <source>
        <dbReference type="ARBA" id="ARBA00022768"/>
    </source>
</evidence>
<organism evidence="11 12">
    <name type="scientific">Spiroplasma cantharicola</name>
    <dbReference type="NCBI Taxonomy" id="362837"/>
    <lineage>
        <taxon>Bacteria</taxon>
        <taxon>Bacillati</taxon>
        <taxon>Mycoplasmatota</taxon>
        <taxon>Mollicutes</taxon>
        <taxon>Entomoplasmatales</taxon>
        <taxon>Spiroplasmataceae</taxon>
        <taxon>Spiroplasma</taxon>
    </lineage>
</organism>
<dbReference type="STRING" id="362837.SCANT_v1c02360"/>
<protein>
    <recommendedName>
        <fullName evidence="2 7">Elongation factor Ts</fullName>
        <shortName evidence="7">EF-Ts</shortName>
    </recommendedName>
</protein>
<accession>A0A0M4JS58</accession>
<dbReference type="InterPro" id="IPR001816">
    <property type="entry name" value="Transl_elong_EFTs/EF1B"/>
</dbReference>
<comment type="subcellular location">
    <subcellularLocation>
        <location evidence="7 9">Cytoplasm</location>
    </subcellularLocation>
</comment>
<comment type="function">
    <text evidence="6 7 8">Associates with the EF-Tu.GDP complex and induces the exchange of GDP to GTP. It remains bound to the aminoacyl-tRNA.EF-Tu.GTP complex up to the GTP hydrolysis stage on the ribosome.</text>
</comment>
<dbReference type="EMBL" id="CP012622">
    <property type="protein sequence ID" value="ALD66146.1"/>
    <property type="molecule type" value="Genomic_DNA"/>
</dbReference>
<dbReference type="PANTHER" id="PTHR11741:SF0">
    <property type="entry name" value="ELONGATION FACTOR TS, MITOCHONDRIAL"/>
    <property type="match status" value="1"/>
</dbReference>
<evidence type="ECO:0000256" key="7">
    <source>
        <dbReference type="HAMAP-Rule" id="MF_00050"/>
    </source>
</evidence>
<keyword evidence="3 7" id="KW-0963">Cytoplasm</keyword>
<evidence type="ECO:0000256" key="8">
    <source>
        <dbReference type="RuleBase" id="RU000642"/>
    </source>
</evidence>
<evidence type="ECO:0000256" key="9">
    <source>
        <dbReference type="RuleBase" id="RU000643"/>
    </source>
</evidence>
<evidence type="ECO:0000256" key="1">
    <source>
        <dbReference type="ARBA" id="ARBA00005532"/>
    </source>
</evidence>
<dbReference type="KEGG" id="scj:SCANT_v1c02360"/>
<evidence type="ECO:0000259" key="10">
    <source>
        <dbReference type="Pfam" id="PF00889"/>
    </source>
</evidence>
<dbReference type="NCBIfam" id="TIGR00116">
    <property type="entry name" value="tsf"/>
    <property type="match status" value="1"/>
</dbReference>
<dbReference type="GO" id="GO:0005737">
    <property type="term" value="C:cytoplasm"/>
    <property type="evidence" value="ECO:0007669"/>
    <property type="project" value="UniProtKB-SubCell"/>
</dbReference>
<dbReference type="GO" id="GO:0003746">
    <property type="term" value="F:translation elongation factor activity"/>
    <property type="evidence" value="ECO:0007669"/>
    <property type="project" value="UniProtKB-UniRule"/>
</dbReference>
<dbReference type="InterPro" id="IPR014039">
    <property type="entry name" value="Transl_elong_EFTs/EF1B_dimer"/>
</dbReference>
<dbReference type="FunFam" id="1.10.8.10:FF:000001">
    <property type="entry name" value="Elongation factor Ts"/>
    <property type="match status" value="1"/>
</dbReference>
<keyword evidence="12" id="KW-1185">Reference proteome</keyword>
<dbReference type="PROSITE" id="PS01127">
    <property type="entry name" value="EF_TS_2"/>
    <property type="match status" value="1"/>
</dbReference>
<comment type="similarity">
    <text evidence="1 7 8">Belongs to the EF-Ts family.</text>
</comment>
<reference evidence="11 12" key="1">
    <citation type="journal article" date="2015" name="Genome Announc.">
        <title>Complete Genome Sequence of Spiroplasma cantharicola CC-1T (DSM 21588), a Bacterium Isolated from Soldier Beetle (Cantharis carolinus).</title>
        <authorList>
            <person name="Lo W.S."/>
            <person name="Liu P.Y."/>
            <person name="Kuo C.H."/>
        </authorList>
    </citation>
    <scope>NUCLEOTIDE SEQUENCE [LARGE SCALE GENOMIC DNA]</scope>
    <source>
        <strain evidence="11 12">CC-1</strain>
    </source>
</reference>
<evidence type="ECO:0000256" key="2">
    <source>
        <dbReference type="ARBA" id="ARBA00016956"/>
    </source>
</evidence>
<dbReference type="Pfam" id="PF00889">
    <property type="entry name" value="EF_TS"/>
    <property type="match status" value="1"/>
</dbReference>
<dbReference type="InterPro" id="IPR009060">
    <property type="entry name" value="UBA-like_sf"/>
</dbReference>
<dbReference type="Proteomes" id="UP000063919">
    <property type="component" value="Chromosome"/>
</dbReference>
<dbReference type="PATRIC" id="fig|362837.3.peg.237"/>
<dbReference type="Gene3D" id="3.30.479.20">
    <property type="entry name" value="Elongation factor Ts, dimerisation domain"/>
    <property type="match status" value="2"/>
</dbReference>
<dbReference type="InterPro" id="IPR018101">
    <property type="entry name" value="Transl_elong_Ts_CS"/>
</dbReference>
<gene>
    <name evidence="7 11" type="primary">tsf</name>
    <name evidence="11" type="ORF">SCANT_v1c02360</name>
</gene>
<dbReference type="SUPFAM" id="SSF54713">
    <property type="entry name" value="Elongation factor Ts (EF-Ts), dimerisation domain"/>
    <property type="match status" value="2"/>
</dbReference>
<feature type="region of interest" description="Involved in Mg(2+) ion dislocation from EF-Tu" evidence="7">
    <location>
        <begin position="79"/>
        <end position="82"/>
    </location>
</feature>
<dbReference type="HAMAP" id="MF_00050">
    <property type="entry name" value="EF_Ts"/>
    <property type="match status" value="1"/>
</dbReference>
<dbReference type="AlphaFoldDB" id="A0A0M4JS58"/>
<dbReference type="RefSeq" id="WP_053945917.1">
    <property type="nucleotide sequence ID" value="NZ_CP012622.1"/>
</dbReference>
<dbReference type="OrthoDB" id="9808348at2"/>
<dbReference type="PANTHER" id="PTHR11741">
    <property type="entry name" value="ELONGATION FACTOR TS"/>
    <property type="match status" value="1"/>
</dbReference>
<evidence type="ECO:0000256" key="5">
    <source>
        <dbReference type="ARBA" id="ARBA00022917"/>
    </source>
</evidence>
<name>A0A0M4JS58_9MOLU</name>
<dbReference type="InterPro" id="IPR036402">
    <property type="entry name" value="EF-Ts_dimer_sf"/>
</dbReference>
<keyword evidence="4 7" id="KW-0251">Elongation factor</keyword>
<evidence type="ECO:0000313" key="11">
    <source>
        <dbReference type="EMBL" id="ALD66146.1"/>
    </source>
</evidence>
<dbReference type="PROSITE" id="PS01126">
    <property type="entry name" value="EF_TS_1"/>
    <property type="match status" value="1"/>
</dbReference>
<dbReference type="Gene3D" id="1.10.286.20">
    <property type="match status" value="1"/>
</dbReference>
<dbReference type="Gene3D" id="1.10.8.10">
    <property type="entry name" value="DNA helicase RuvA subunit, C-terminal domain"/>
    <property type="match status" value="1"/>
</dbReference>
<evidence type="ECO:0000256" key="3">
    <source>
        <dbReference type="ARBA" id="ARBA00022490"/>
    </source>
</evidence>